<reference evidence="3 4" key="1">
    <citation type="submission" date="2020-08" db="EMBL/GenBank/DDBJ databases">
        <title>Genome sequence of Sphingomonas sediminicola KACC 15039T.</title>
        <authorList>
            <person name="Hyun D.-W."/>
            <person name="Bae J.-W."/>
        </authorList>
    </citation>
    <scope>NUCLEOTIDE SEQUENCE [LARGE SCALE GENOMIC DNA]</scope>
    <source>
        <strain evidence="3 4">KACC 15039</strain>
    </source>
</reference>
<sequence length="200" mass="23923">MPRQDWRDDDFMTRERDYRDFDERDRGSDRAFFGGERDEPRMRRRSGSWGSLLGDETSGSRSRYRNDRSFGSDDYKSGIPTDETERLISSNKVEGTPVYARNGERLGSIHNFMVDKFRGRVVYAVLKYSSGFLGLDDRYFPIEWDQLKFDTRLSGYHVDMTEDQLKRSGSWDRNERWQDRRDIGSDRSRAYDRERMREAW</sequence>
<feature type="compositionally biased region" description="Basic and acidic residues" evidence="1">
    <location>
        <begin position="64"/>
        <end position="76"/>
    </location>
</feature>
<dbReference type="PANTHER" id="PTHR36505:SF1">
    <property type="entry name" value="BLR1072 PROTEIN"/>
    <property type="match status" value="1"/>
</dbReference>
<accession>A0ABX6T9C8</accession>
<dbReference type="Pfam" id="PF05239">
    <property type="entry name" value="PRC"/>
    <property type="match status" value="1"/>
</dbReference>
<dbReference type="EMBL" id="CP060782">
    <property type="protein sequence ID" value="QNP46265.1"/>
    <property type="molecule type" value="Genomic_DNA"/>
</dbReference>
<feature type="region of interest" description="Disordered" evidence="1">
    <location>
        <begin position="25"/>
        <end position="81"/>
    </location>
</feature>
<dbReference type="SUPFAM" id="SSF50346">
    <property type="entry name" value="PRC-barrel domain"/>
    <property type="match status" value="1"/>
</dbReference>
<organism evidence="3 4">
    <name type="scientific">Sphingomonas sediminicola</name>
    <dbReference type="NCBI Taxonomy" id="386874"/>
    <lineage>
        <taxon>Bacteria</taxon>
        <taxon>Pseudomonadati</taxon>
        <taxon>Pseudomonadota</taxon>
        <taxon>Alphaproteobacteria</taxon>
        <taxon>Sphingomonadales</taxon>
        <taxon>Sphingomonadaceae</taxon>
        <taxon>Sphingomonas</taxon>
    </lineage>
</organism>
<dbReference type="Gene3D" id="2.30.30.240">
    <property type="entry name" value="PRC-barrel domain"/>
    <property type="match status" value="1"/>
</dbReference>
<evidence type="ECO:0000256" key="1">
    <source>
        <dbReference type="SAM" id="MobiDB-lite"/>
    </source>
</evidence>
<gene>
    <name evidence="3" type="ORF">H9L14_03310</name>
</gene>
<evidence type="ECO:0000313" key="4">
    <source>
        <dbReference type="Proteomes" id="UP000516105"/>
    </source>
</evidence>
<proteinExistence type="predicted"/>
<protein>
    <submittedName>
        <fullName evidence="3">PRC-barrel domain-containing protein</fullName>
    </submittedName>
</protein>
<feature type="domain" description="PRC-barrel" evidence="2">
    <location>
        <begin position="88"/>
        <end position="159"/>
    </location>
</feature>
<evidence type="ECO:0000259" key="2">
    <source>
        <dbReference type="Pfam" id="PF05239"/>
    </source>
</evidence>
<name>A0ABX6T9C8_9SPHN</name>
<dbReference type="Proteomes" id="UP000516105">
    <property type="component" value="Chromosome"/>
</dbReference>
<feature type="compositionally biased region" description="Basic and acidic residues" evidence="1">
    <location>
        <begin position="25"/>
        <end position="41"/>
    </location>
</feature>
<dbReference type="InterPro" id="IPR011033">
    <property type="entry name" value="PRC_barrel-like_sf"/>
</dbReference>
<keyword evidence="4" id="KW-1185">Reference proteome</keyword>
<evidence type="ECO:0000313" key="3">
    <source>
        <dbReference type="EMBL" id="QNP46265.1"/>
    </source>
</evidence>
<dbReference type="RefSeq" id="WP_187709218.1">
    <property type="nucleotide sequence ID" value="NZ_CP060782.1"/>
</dbReference>
<dbReference type="PANTHER" id="PTHR36505">
    <property type="entry name" value="BLR1072 PROTEIN"/>
    <property type="match status" value="1"/>
</dbReference>
<dbReference type="InterPro" id="IPR027275">
    <property type="entry name" value="PRC-brl_dom"/>
</dbReference>